<accession>A0A2C6KN99</accession>
<dbReference type="VEuPathDB" id="ToxoDB:CSUI_008308"/>
<dbReference type="EMBL" id="MIGC01004609">
    <property type="protein sequence ID" value="PHJ17866.1"/>
    <property type="molecule type" value="Genomic_DNA"/>
</dbReference>
<sequence length="98" mass="10708">KIQQGLTGFDPPRNKGAHTRPCMREEPISSKSASHNTRMEDWPPKETAVTRTLKPLDLTATRVHSSKKVGFAHSAFAVPRASAVHAACRFSTPLCLSV</sequence>
<evidence type="ECO:0000256" key="1">
    <source>
        <dbReference type="SAM" id="MobiDB-lite"/>
    </source>
</evidence>
<keyword evidence="3" id="KW-1185">Reference proteome</keyword>
<protein>
    <submittedName>
        <fullName evidence="2">Uncharacterized protein</fullName>
    </submittedName>
</protein>
<feature type="non-terminal residue" evidence="2">
    <location>
        <position position="1"/>
    </location>
</feature>
<feature type="region of interest" description="Disordered" evidence="1">
    <location>
        <begin position="1"/>
        <end position="46"/>
    </location>
</feature>
<dbReference type="GeneID" id="94431653"/>
<dbReference type="Proteomes" id="UP000221165">
    <property type="component" value="Unassembled WGS sequence"/>
</dbReference>
<dbReference type="AlphaFoldDB" id="A0A2C6KN99"/>
<proteinExistence type="predicted"/>
<name>A0A2C6KN99_9APIC</name>
<organism evidence="2 3">
    <name type="scientific">Cystoisospora suis</name>
    <dbReference type="NCBI Taxonomy" id="483139"/>
    <lineage>
        <taxon>Eukaryota</taxon>
        <taxon>Sar</taxon>
        <taxon>Alveolata</taxon>
        <taxon>Apicomplexa</taxon>
        <taxon>Conoidasida</taxon>
        <taxon>Coccidia</taxon>
        <taxon>Eucoccidiorida</taxon>
        <taxon>Eimeriorina</taxon>
        <taxon>Sarcocystidae</taxon>
        <taxon>Cystoisospora</taxon>
    </lineage>
</organism>
<evidence type="ECO:0000313" key="2">
    <source>
        <dbReference type="EMBL" id="PHJ17866.1"/>
    </source>
</evidence>
<evidence type="ECO:0000313" key="3">
    <source>
        <dbReference type="Proteomes" id="UP000221165"/>
    </source>
</evidence>
<comment type="caution">
    <text evidence="2">The sequence shown here is derived from an EMBL/GenBank/DDBJ whole genome shotgun (WGS) entry which is preliminary data.</text>
</comment>
<reference evidence="2 3" key="1">
    <citation type="journal article" date="2017" name="Int. J. Parasitol.">
        <title>The genome of the protozoan parasite Cystoisospora suis and a reverse vaccinology approach to identify vaccine candidates.</title>
        <authorList>
            <person name="Palmieri N."/>
            <person name="Shrestha A."/>
            <person name="Ruttkowski B."/>
            <person name="Beck T."/>
            <person name="Vogl C."/>
            <person name="Tomley F."/>
            <person name="Blake D.P."/>
            <person name="Joachim A."/>
        </authorList>
    </citation>
    <scope>NUCLEOTIDE SEQUENCE [LARGE SCALE GENOMIC DNA]</scope>
    <source>
        <strain evidence="2 3">Wien I</strain>
    </source>
</reference>
<dbReference type="RefSeq" id="XP_067919580.1">
    <property type="nucleotide sequence ID" value="XM_068068442.1"/>
</dbReference>
<gene>
    <name evidence="2" type="ORF">CSUI_008308</name>
</gene>